<dbReference type="InterPro" id="IPR043519">
    <property type="entry name" value="NT_sf"/>
</dbReference>
<dbReference type="EMBL" id="FNJN01000001">
    <property type="protein sequence ID" value="SDO62250.1"/>
    <property type="molecule type" value="Genomic_DNA"/>
</dbReference>
<reference evidence="1 2" key="1">
    <citation type="submission" date="2016-10" db="EMBL/GenBank/DDBJ databases">
        <authorList>
            <person name="de Groot N.N."/>
        </authorList>
    </citation>
    <scope>NUCLEOTIDE SEQUENCE [LARGE SCALE GENOMIC DNA]</scope>
    <source>
        <strain evidence="1 2">StLB037</strain>
    </source>
</reference>
<dbReference type="PANTHER" id="PTHR34822">
    <property type="entry name" value="GRPB DOMAIN PROTEIN (AFU_ORTHOLOGUE AFUA_1G01530)"/>
    <property type="match status" value="1"/>
</dbReference>
<evidence type="ECO:0000313" key="1">
    <source>
        <dbReference type="EMBL" id="SDO62250.1"/>
    </source>
</evidence>
<accession>A0A1H0L2P6</accession>
<dbReference type="GO" id="GO:0016740">
    <property type="term" value="F:transferase activity"/>
    <property type="evidence" value="ECO:0007669"/>
    <property type="project" value="UniProtKB-KW"/>
</dbReference>
<dbReference type="InterPro" id="IPR007344">
    <property type="entry name" value="GrpB/CoaE"/>
</dbReference>
<organism evidence="1 2">
    <name type="scientific">Microbacterium testaceum (strain StLB037)</name>
    <dbReference type="NCBI Taxonomy" id="979556"/>
    <lineage>
        <taxon>Bacteria</taxon>
        <taxon>Bacillati</taxon>
        <taxon>Actinomycetota</taxon>
        <taxon>Actinomycetes</taxon>
        <taxon>Micrococcales</taxon>
        <taxon>Microbacteriaceae</taxon>
        <taxon>Microbacterium</taxon>
    </lineage>
</organism>
<keyword evidence="1" id="KW-0808">Transferase</keyword>
<dbReference type="PANTHER" id="PTHR34822:SF1">
    <property type="entry name" value="GRPB FAMILY PROTEIN"/>
    <property type="match status" value="1"/>
</dbReference>
<dbReference type="Proteomes" id="UP000186456">
    <property type="component" value="Unassembled WGS sequence"/>
</dbReference>
<dbReference type="AlphaFoldDB" id="A0A1H0L2P6"/>
<proteinExistence type="predicted"/>
<gene>
    <name evidence="1" type="ORF">SAMN04487788_0317</name>
</gene>
<sequence length="198" mass="21841">MVLTAAQIVSFDDTPPPPGLSPWVGPAEQVRQIEIVDPDAAWPGVFEMLRSRIDGALGDRVLEIEHVGSTSVPGLAAKPVIDIDLTVADTDDEDAYVPALEALGFVLRVREPWWLGHRCLVSAEPAANLHVWPPDSPEAARHRLFRDWLRADEADRQRYAAVKREVAADGLMSEYNARKEGVIREIYTRAFTAAGLLP</sequence>
<dbReference type="Gene3D" id="3.30.460.10">
    <property type="entry name" value="Beta Polymerase, domain 2"/>
    <property type="match status" value="1"/>
</dbReference>
<protein>
    <submittedName>
        <fullName evidence="1">GrpB domain, predicted nucleotidyltransferase, UPF0157 family</fullName>
    </submittedName>
</protein>
<evidence type="ECO:0000313" key="2">
    <source>
        <dbReference type="Proteomes" id="UP000186456"/>
    </source>
</evidence>
<dbReference type="Pfam" id="PF04229">
    <property type="entry name" value="GrpB"/>
    <property type="match status" value="1"/>
</dbReference>
<name>A0A1H0L2P6_MICTS</name>
<dbReference type="SUPFAM" id="SSF81301">
    <property type="entry name" value="Nucleotidyltransferase"/>
    <property type="match status" value="1"/>
</dbReference>